<sequence length="185" mass="21794">MEFAERVAKTLYAKSPKVDEFFQSQEEFTYFVKQYLDYYRFQLDELHIIHWHNLYRAGLVEELKLIVSELNTVMLEQLIAELTSQKEKLGELFESATDPSFQEVISLQLTIVNTRLSLLTTSDFKLINYTSEVEAPTGSVFPKRIFVMVTFMLFWMIVGLTGLSSYLLIKKRRQARKVTDERYTF</sequence>
<evidence type="ECO:0000313" key="2">
    <source>
        <dbReference type="EMBL" id="RUO56246.1"/>
    </source>
</evidence>
<dbReference type="EMBL" id="PIPX01000001">
    <property type="protein sequence ID" value="RUO56246.1"/>
    <property type="molecule type" value="Genomic_DNA"/>
</dbReference>
<keyword evidence="3" id="KW-1185">Reference proteome</keyword>
<dbReference type="Proteomes" id="UP000287649">
    <property type="component" value="Unassembled WGS sequence"/>
</dbReference>
<gene>
    <name evidence="2" type="ORF">CWI70_05710</name>
</gene>
<keyword evidence="1" id="KW-0812">Transmembrane</keyword>
<name>A0A432Y5Y4_9GAMM</name>
<organism evidence="2 3">
    <name type="scientific">Pseudidiomarina homiensis</name>
    <dbReference type="NCBI Taxonomy" id="364198"/>
    <lineage>
        <taxon>Bacteria</taxon>
        <taxon>Pseudomonadati</taxon>
        <taxon>Pseudomonadota</taxon>
        <taxon>Gammaproteobacteria</taxon>
        <taxon>Alteromonadales</taxon>
        <taxon>Idiomarinaceae</taxon>
        <taxon>Pseudidiomarina</taxon>
    </lineage>
</organism>
<accession>A0A432Y5Y4</accession>
<feature type="transmembrane region" description="Helical" evidence="1">
    <location>
        <begin position="145"/>
        <end position="169"/>
    </location>
</feature>
<reference evidence="3" key="1">
    <citation type="journal article" date="2018" name="Front. Microbiol.">
        <title>Genome-Based Analysis Reveals the Taxonomy and Diversity of the Family Idiomarinaceae.</title>
        <authorList>
            <person name="Liu Y."/>
            <person name="Lai Q."/>
            <person name="Shao Z."/>
        </authorList>
    </citation>
    <scope>NUCLEOTIDE SEQUENCE [LARGE SCALE GENOMIC DNA]</scope>
    <source>
        <strain evidence="3">PO-M2</strain>
    </source>
</reference>
<dbReference type="AlphaFoldDB" id="A0A432Y5Y4"/>
<keyword evidence="1" id="KW-0472">Membrane</keyword>
<evidence type="ECO:0000313" key="3">
    <source>
        <dbReference type="Proteomes" id="UP000287649"/>
    </source>
</evidence>
<comment type="caution">
    <text evidence="2">The sequence shown here is derived from an EMBL/GenBank/DDBJ whole genome shotgun (WGS) entry which is preliminary data.</text>
</comment>
<proteinExistence type="predicted"/>
<keyword evidence="1" id="KW-1133">Transmembrane helix</keyword>
<evidence type="ECO:0000256" key="1">
    <source>
        <dbReference type="SAM" id="Phobius"/>
    </source>
</evidence>
<protein>
    <submittedName>
        <fullName evidence="2">Uncharacterized protein</fullName>
    </submittedName>
</protein>